<keyword evidence="3" id="KW-1185">Reference proteome</keyword>
<keyword evidence="1" id="KW-0472">Membrane</keyword>
<proteinExistence type="predicted"/>
<protein>
    <recommendedName>
        <fullName evidence="4">Major facilitator superfamily (MFS) profile domain-containing protein</fullName>
    </recommendedName>
</protein>
<comment type="caution">
    <text evidence="2">The sequence shown here is derived from an EMBL/GenBank/DDBJ whole genome shotgun (WGS) entry which is preliminary data.</text>
</comment>
<dbReference type="EMBL" id="BAAAKV010000007">
    <property type="protein sequence ID" value="GAA1156609.1"/>
    <property type="molecule type" value="Genomic_DNA"/>
</dbReference>
<accession>A0ABP4F7Z6</accession>
<feature type="transmembrane region" description="Helical" evidence="1">
    <location>
        <begin position="49"/>
        <end position="68"/>
    </location>
</feature>
<evidence type="ECO:0000313" key="2">
    <source>
        <dbReference type="EMBL" id="GAA1156609.1"/>
    </source>
</evidence>
<evidence type="ECO:0000313" key="3">
    <source>
        <dbReference type="Proteomes" id="UP001501371"/>
    </source>
</evidence>
<dbReference type="SUPFAM" id="SSF103473">
    <property type="entry name" value="MFS general substrate transporter"/>
    <property type="match status" value="1"/>
</dbReference>
<evidence type="ECO:0000256" key="1">
    <source>
        <dbReference type="SAM" id="Phobius"/>
    </source>
</evidence>
<organism evidence="2 3">
    <name type="scientific">Streptomyces hebeiensis</name>
    <dbReference type="NCBI Taxonomy" id="229486"/>
    <lineage>
        <taxon>Bacteria</taxon>
        <taxon>Bacillati</taxon>
        <taxon>Actinomycetota</taxon>
        <taxon>Actinomycetes</taxon>
        <taxon>Kitasatosporales</taxon>
        <taxon>Streptomycetaceae</taxon>
        <taxon>Streptomyces</taxon>
    </lineage>
</organism>
<reference evidence="3" key="1">
    <citation type="journal article" date="2019" name="Int. J. Syst. Evol. Microbiol.">
        <title>The Global Catalogue of Microorganisms (GCM) 10K type strain sequencing project: providing services to taxonomists for standard genome sequencing and annotation.</title>
        <authorList>
            <consortium name="The Broad Institute Genomics Platform"/>
            <consortium name="The Broad Institute Genome Sequencing Center for Infectious Disease"/>
            <person name="Wu L."/>
            <person name="Ma J."/>
        </authorList>
    </citation>
    <scope>NUCLEOTIDE SEQUENCE [LARGE SCALE GENOMIC DNA]</scope>
    <source>
        <strain evidence="3">JCM 12696</strain>
    </source>
</reference>
<keyword evidence="1" id="KW-1133">Transmembrane helix</keyword>
<name>A0ABP4F7Z6_9ACTN</name>
<dbReference type="InterPro" id="IPR036259">
    <property type="entry name" value="MFS_trans_sf"/>
</dbReference>
<feature type="transmembrane region" description="Helical" evidence="1">
    <location>
        <begin position="74"/>
        <end position="97"/>
    </location>
</feature>
<keyword evidence="1" id="KW-0812">Transmembrane</keyword>
<dbReference type="Gene3D" id="1.20.1250.20">
    <property type="entry name" value="MFS general substrate transporter like domains"/>
    <property type="match status" value="1"/>
</dbReference>
<dbReference type="Proteomes" id="UP001501371">
    <property type="component" value="Unassembled WGS sequence"/>
</dbReference>
<dbReference type="RefSeq" id="WP_344270814.1">
    <property type="nucleotide sequence ID" value="NZ_BAAAKV010000007.1"/>
</dbReference>
<evidence type="ECO:0008006" key="4">
    <source>
        <dbReference type="Google" id="ProtNLM"/>
    </source>
</evidence>
<sequence length="103" mass="10169">MHGRRPGAAIGLQLGRGLVMPPTTALLLEHVPAHQTGTAGGVFHTSRQVGGALAVAVFGALISAPAGFGHGLRISLAPAAAIALLAALAALDATWMAPARHGA</sequence>
<gene>
    <name evidence="2" type="ORF">GCM10009654_10560</name>
</gene>